<dbReference type="InterPro" id="IPR029068">
    <property type="entry name" value="Glyas_Bleomycin-R_OHBP_Dase"/>
</dbReference>
<dbReference type="InterPro" id="IPR050312">
    <property type="entry name" value="IolE/XylAMocC-like"/>
</dbReference>
<dbReference type="EMBL" id="JADBGI010000010">
    <property type="protein sequence ID" value="MBE2999746.1"/>
    <property type="molecule type" value="Genomic_DNA"/>
</dbReference>
<dbReference type="Gene3D" id="3.10.180.10">
    <property type="entry name" value="2,3-Dihydroxybiphenyl 1,2-Dioxygenase, domain 1"/>
    <property type="match status" value="2"/>
</dbReference>
<name>A0ABR9P7E8_9ACTN</name>
<dbReference type="Proteomes" id="UP000806528">
    <property type="component" value="Unassembled WGS sequence"/>
</dbReference>
<dbReference type="PANTHER" id="PTHR12110">
    <property type="entry name" value="HYDROXYPYRUVATE ISOMERASE"/>
    <property type="match status" value="1"/>
</dbReference>
<feature type="binding site" evidence="1">
    <location>
        <position position="165"/>
    </location>
    <ligand>
        <name>a divalent metal cation</name>
        <dbReference type="ChEBI" id="CHEBI:60240"/>
        <note>catalytic</note>
    </ligand>
</feature>
<reference evidence="3 4" key="1">
    <citation type="submission" date="2020-09" db="EMBL/GenBank/DDBJ databases">
        <title>Diversity and distribution of actinomycetes associated with coral in the coast of Hainan.</title>
        <authorList>
            <person name="Li F."/>
        </authorList>
    </citation>
    <scope>NUCLEOTIDE SEQUENCE [LARGE SCALE GENOMIC DNA]</scope>
    <source>
        <strain evidence="3 4">HNM0947</strain>
    </source>
</reference>
<dbReference type="InterPro" id="IPR037523">
    <property type="entry name" value="VOC_core"/>
</dbReference>
<accession>A0ABR9P7E8</accession>
<keyword evidence="3" id="KW-0413">Isomerase</keyword>
<feature type="domain" description="VOC" evidence="2">
    <location>
        <begin position="441"/>
        <end position="600"/>
    </location>
</feature>
<dbReference type="RefSeq" id="WP_193122369.1">
    <property type="nucleotide sequence ID" value="NZ_JADBGI010000010.1"/>
</dbReference>
<feature type="binding site" evidence="1">
    <location>
        <position position="517"/>
    </location>
    <ligand>
        <name>Mg(2+)</name>
        <dbReference type="ChEBI" id="CHEBI:18420"/>
    </ligand>
</feature>
<dbReference type="GO" id="GO:0016853">
    <property type="term" value="F:isomerase activity"/>
    <property type="evidence" value="ECO:0007669"/>
    <property type="project" value="UniProtKB-KW"/>
</dbReference>
<evidence type="ECO:0000313" key="3">
    <source>
        <dbReference type="EMBL" id="MBE2999746.1"/>
    </source>
</evidence>
<dbReference type="PANTHER" id="PTHR12110:SF21">
    <property type="entry name" value="XYLOSE ISOMERASE-LIKE TIM BARREL DOMAIN-CONTAINING PROTEIN"/>
    <property type="match status" value="1"/>
</dbReference>
<sequence>MRRSIATVSLSGTLEEKLRAAARAGFDGVEIFENDLVASPLAPREIRALASSLGLGIDLYQPFRDFGGVTEEQLAADLRRAEAKFALMVELGADTLLVCSNTAPDAIDDDALVAEQLYRLAEAARPYGVRIAYEALAWGTHVSTYGHTWDLVRRADHPGLGVCLDSFHVLSRGDDPAGIRDVPGDKIFFLQLADAPRMAMDVLQWSRHHRCFPGQGDFDLAAFTDHVLAAGYDGPLSLEVFNDVFRAADTGRTAADAHRSLALLEDAVLRRREENGDGAPEQLVRLPDPVPPRRFAFVEVAADTSATAEARAVLEALGFTHTRDHRSKPVELWEHGGTRILLNATDPRLGHTWDRAAAITAVGLDTDRPDRALERAGALSAPPLPRRRDPAETDLHAVAAPDGTAVFFCPDAGPGDQAWLDDFSAPAVHHPRDEAGPRLTGIDHIGLHQPFDQFDEAALFYRSVLGLSPSESTDLAAPDGLVRSRALVHRASGLRIALNVSVLGFGEHTRAAGGAQHIALGCEDVFAVAEAMRAHGRPPLRVPDNYYADLAARTDLAPATVERMRAHGVLYDRDPGTGAEFWHCYTPLLDGRLFFEVVQRGAGYEGFGARNTPVRMALHRAERDS</sequence>
<feature type="binding site" evidence="1">
    <location>
        <position position="444"/>
    </location>
    <ligand>
        <name>Mg(2+)</name>
        <dbReference type="ChEBI" id="CHEBI:18420"/>
    </ligand>
</feature>
<dbReference type="EC" id="4.2.1.118" evidence="1"/>
<dbReference type="InterPro" id="IPR004360">
    <property type="entry name" value="Glyas_Fos-R_dOase_dom"/>
</dbReference>
<dbReference type="Gene3D" id="3.20.20.150">
    <property type="entry name" value="Divalent-metal-dependent TIM barrel enzymes"/>
    <property type="match status" value="1"/>
</dbReference>
<comment type="function">
    <text evidence="1">Catalyzes the conversion of 3-dehydroshikimate to protocatechuate (3,4-dihydroxybenzoate), a common intermediate of quinate and shikimate degradation pathways.</text>
</comment>
<feature type="binding site" evidence="1">
    <location>
        <position position="134"/>
    </location>
    <ligand>
        <name>a divalent metal cation</name>
        <dbReference type="ChEBI" id="CHEBI:60240"/>
        <note>catalytic</note>
    </ligand>
</feature>
<keyword evidence="1" id="KW-0479">Metal-binding</keyword>
<dbReference type="Pfam" id="PF01261">
    <property type="entry name" value="AP_endonuc_2"/>
    <property type="match status" value="1"/>
</dbReference>
<gene>
    <name evidence="3" type="ORF">IDM40_13645</name>
</gene>
<feature type="binding site" evidence="1">
    <location>
        <position position="596"/>
    </location>
    <ligand>
        <name>Mg(2+)</name>
        <dbReference type="ChEBI" id="CHEBI:18420"/>
    </ligand>
</feature>
<protein>
    <recommendedName>
        <fullName evidence="1">3-dehydroshikimate dehydratase</fullName>
        <shortName evidence="1">DSD</shortName>
        <ecNumber evidence="1">4.2.1.118</ecNumber>
    </recommendedName>
</protein>
<comment type="similarity">
    <text evidence="1">Belongs to the bacterial two-domain DSD family.</text>
</comment>
<evidence type="ECO:0000313" key="4">
    <source>
        <dbReference type="Proteomes" id="UP000806528"/>
    </source>
</evidence>
<dbReference type="HAMAP" id="MF_02238">
    <property type="entry name" value="DSD"/>
    <property type="match status" value="1"/>
</dbReference>
<dbReference type="InterPro" id="IPR043700">
    <property type="entry name" value="DSD"/>
</dbReference>
<organism evidence="3 4">
    <name type="scientific">Nocardiopsis coralli</name>
    <dbReference type="NCBI Taxonomy" id="2772213"/>
    <lineage>
        <taxon>Bacteria</taxon>
        <taxon>Bacillati</taxon>
        <taxon>Actinomycetota</taxon>
        <taxon>Actinomycetes</taxon>
        <taxon>Streptosporangiales</taxon>
        <taxon>Nocardiopsidaceae</taxon>
        <taxon>Nocardiopsis</taxon>
    </lineage>
</organism>
<dbReference type="InterPro" id="IPR013022">
    <property type="entry name" value="Xyl_isomerase-like_TIM-brl"/>
</dbReference>
<comment type="caution">
    <text evidence="3">The sequence shown here is derived from an EMBL/GenBank/DDBJ whole genome shotgun (WGS) entry which is preliminary data.</text>
</comment>
<dbReference type="InterPro" id="IPR036237">
    <property type="entry name" value="Xyl_isomerase-like_sf"/>
</dbReference>
<comment type="pathway">
    <text evidence="1">Aromatic compound metabolism; 3,4-dihydroxybenzoate biosynthesis.</text>
</comment>
<feature type="binding site" evidence="1">
    <location>
        <position position="191"/>
    </location>
    <ligand>
        <name>a divalent metal cation</name>
        <dbReference type="ChEBI" id="CHEBI:60240"/>
        <note>catalytic</note>
    </ligand>
</feature>
<feature type="binding site" evidence="1">
    <location>
        <position position="239"/>
    </location>
    <ligand>
        <name>a divalent metal cation</name>
        <dbReference type="ChEBI" id="CHEBI:60240"/>
        <note>catalytic</note>
    </ligand>
</feature>
<evidence type="ECO:0000259" key="2">
    <source>
        <dbReference type="PROSITE" id="PS51819"/>
    </source>
</evidence>
<dbReference type="SUPFAM" id="SSF51658">
    <property type="entry name" value="Xylose isomerase-like"/>
    <property type="match status" value="1"/>
</dbReference>
<comment type="cofactor">
    <cofactor evidence="1">
        <name>a divalent metal cation</name>
        <dbReference type="ChEBI" id="CHEBI:60240"/>
    </cofactor>
</comment>
<evidence type="ECO:0000256" key="1">
    <source>
        <dbReference type="HAMAP-Rule" id="MF_02238"/>
    </source>
</evidence>
<dbReference type="SUPFAM" id="SSF54593">
    <property type="entry name" value="Glyoxalase/Bleomycin resistance protein/Dihydroxybiphenyl dioxygenase"/>
    <property type="match status" value="1"/>
</dbReference>
<dbReference type="Pfam" id="PF00903">
    <property type="entry name" value="Glyoxalase"/>
    <property type="match status" value="1"/>
</dbReference>
<dbReference type="PROSITE" id="PS51819">
    <property type="entry name" value="VOC"/>
    <property type="match status" value="1"/>
</dbReference>
<keyword evidence="4" id="KW-1185">Reference proteome</keyword>
<proteinExistence type="inferred from homology"/>
<keyword evidence="1" id="KW-0456">Lyase</keyword>
<comment type="catalytic activity">
    <reaction evidence="1">
        <text>3-dehydroshikimate = 3,4-dihydroxybenzoate + H2O</text>
        <dbReference type="Rhea" id="RHEA:24848"/>
        <dbReference type="ChEBI" id="CHEBI:15377"/>
        <dbReference type="ChEBI" id="CHEBI:16630"/>
        <dbReference type="ChEBI" id="CHEBI:36241"/>
        <dbReference type="EC" id="4.2.1.118"/>
    </reaction>
</comment>
<dbReference type="Pfam" id="PF14696">
    <property type="entry name" value="Glyoxalase_5"/>
    <property type="match status" value="1"/>
</dbReference>